<keyword evidence="3" id="KW-1185">Reference proteome</keyword>
<evidence type="ECO:0000256" key="1">
    <source>
        <dbReference type="SAM" id="MobiDB-lite"/>
    </source>
</evidence>
<dbReference type="Proteomes" id="UP000054560">
    <property type="component" value="Unassembled WGS sequence"/>
</dbReference>
<feature type="region of interest" description="Disordered" evidence="1">
    <location>
        <begin position="23"/>
        <end position="99"/>
    </location>
</feature>
<dbReference type="AlphaFoldDB" id="A0A0L0F9P4"/>
<proteinExistence type="predicted"/>
<feature type="compositionally biased region" description="Basic and acidic residues" evidence="1">
    <location>
        <begin position="23"/>
        <end position="48"/>
    </location>
</feature>
<feature type="region of interest" description="Disordered" evidence="1">
    <location>
        <begin position="121"/>
        <end position="144"/>
    </location>
</feature>
<organism evidence="2 3">
    <name type="scientific">Sphaeroforma arctica JP610</name>
    <dbReference type="NCBI Taxonomy" id="667725"/>
    <lineage>
        <taxon>Eukaryota</taxon>
        <taxon>Ichthyosporea</taxon>
        <taxon>Ichthyophonida</taxon>
        <taxon>Sphaeroforma</taxon>
    </lineage>
</organism>
<sequence length="168" mass="19257">MKQLLERNELSLECSMRAHKMEGEWLKQHQQRDIKNMERRHHEENKEKPKLRKQLRAKMRDKRNNQARLISQDSNISCKSAQTSPMSPRTSTNPTAASVSLPVEAINSSESDRASNFYMSSGYSTNSSTFGKSPRGISKDKKREVAGRMAQLEATIQVEYNEKVAELE</sequence>
<reference evidence="2 3" key="1">
    <citation type="submission" date="2011-02" db="EMBL/GenBank/DDBJ databases">
        <title>The Genome Sequence of Sphaeroforma arctica JP610.</title>
        <authorList>
            <consortium name="The Broad Institute Genome Sequencing Platform"/>
            <person name="Russ C."/>
            <person name="Cuomo C."/>
            <person name="Young S.K."/>
            <person name="Zeng Q."/>
            <person name="Gargeya S."/>
            <person name="Alvarado L."/>
            <person name="Berlin A."/>
            <person name="Chapman S.B."/>
            <person name="Chen Z."/>
            <person name="Freedman E."/>
            <person name="Gellesch M."/>
            <person name="Goldberg J."/>
            <person name="Griggs A."/>
            <person name="Gujja S."/>
            <person name="Heilman E."/>
            <person name="Heiman D."/>
            <person name="Howarth C."/>
            <person name="Mehta T."/>
            <person name="Neiman D."/>
            <person name="Pearson M."/>
            <person name="Roberts A."/>
            <person name="Saif S."/>
            <person name="Shea T."/>
            <person name="Shenoy N."/>
            <person name="Sisk P."/>
            <person name="Stolte C."/>
            <person name="Sykes S."/>
            <person name="White J."/>
            <person name="Yandava C."/>
            <person name="Burger G."/>
            <person name="Gray M.W."/>
            <person name="Holland P.W.H."/>
            <person name="King N."/>
            <person name="Lang F.B.F."/>
            <person name="Roger A.J."/>
            <person name="Ruiz-Trillo I."/>
            <person name="Haas B."/>
            <person name="Nusbaum C."/>
            <person name="Birren B."/>
        </authorList>
    </citation>
    <scope>NUCLEOTIDE SEQUENCE [LARGE SCALE GENOMIC DNA]</scope>
    <source>
        <strain evidence="2 3">JP610</strain>
    </source>
</reference>
<evidence type="ECO:0000313" key="2">
    <source>
        <dbReference type="EMBL" id="KNC73447.1"/>
    </source>
</evidence>
<evidence type="ECO:0000313" key="3">
    <source>
        <dbReference type="Proteomes" id="UP000054560"/>
    </source>
</evidence>
<dbReference type="EMBL" id="KQ245606">
    <property type="protein sequence ID" value="KNC73447.1"/>
    <property type="molecule type" value="Genomic_DNA"/>
</dbReference>
<feature type="compositionally biased region" description="Polar residues" evidence="1">
    <location>
        <begin position="66"/>
        <end position="98"/>
    </location>
</feature>
<dbReference type="GeneID" id="25914499"/>
<protein>
    <submittedName>
        <fullName evidence="2">Uncharacterized protein</fullName>
    </submittedName>
</protein>
<feature type="compositionally biased region" description="Polar residues" evidence="1">
    <location>
        <begin position="121"/>
        <end position="131"/>
    </location>
</feature>
<feature type="compositionally biased region" description="Basic residues" evidence="1">
    <location>
        <begin position="49"/>
        <end position="61"/>
    </location>
</feature>
<dbReference type="RefSeq" id="XP_014147349.1">
    <property type="nucleotide sequence ID" value="XM_014291874.1"/>
</dbReference>
<feature type="non-terminal residue" evidence="2">
    <location>
        <position position="168"/>
    </location>
</feature>
<gene>
    <name evidence="2" type="ORF">SARC_13995</name>
</gene>
<accession>A0A0L0F9P4</accession>
<name>A0A0L0F9P4_9EUKA</name>